<dbReference type="RefSeq" id="WP_126785092.1">
    <property type="nucleotide sequence ID" value="NZ_PIQF01000003.1"/>
</dbReference>
<sequence length="181" mass="21343">MSNKHPNQDQRFESWLQQAGQQYNEQVEPPEWDREAIIRRYGRAQQRPSWFMQSLIFASFALSCVAVSLAVVKDYKAGIDMMVAEQVEQQVNERLNVFEQQQKIRLAQHNKDLRSDFREQLSTSTTQLATYILATNREERKDDIQQLVEYVNDTREEDYSFYAQQLQRASAQSVIPMLEDE</sequence>
<reference evidence="2 3" key="1">
    <citation type="journal article" date="2011" name="Front. Microbiol.">
        <title>Genomic signatures of strain selection and enhancement in Bacillus atrophaeus var. globigii, a historical biowarfare simulant.</title>
        <authorList>
            <person name="Gibbons H.S."/>
            <person name="Broomall S.M."/>
            <person name="McNew L.A."/>
            <person name="Daligault H."/>
            <person name="Chapman C."/>
            <person name="Bruce D."/>
            <person name="Karavis M."/>
            <person name="Krepps M."/>
            <person name="McGregor P.A."/>
            <person name="Hong C."/>
            <person name="Park K.H."/>
            <person name="Akmal A."/>
            <person name="Feldman A."/>
            <person name="Lin J.S."/>
            <person name="Chang W.E."/>
            <person name="Higgs B.W."/>
            <person name="Demirev P."/>
            <person name="Lindquist J."/>
            <person name="Liem A."/>
            <person name="Fochler E."/>
            <person name="Read T.D."/>
            <person name="Tapia R."/>
            <person name="Johnson S."/>
            <person name="Bishop-Lilly K.A."/>
            <person name="Detter C."/>
            <person name="Han C."/>
            <person name="Sozhamannan S."/>
            <person name="Rosenzweig C.N."/>
            <person name="Skowronski E.W."/>
        </authorList>
    </citation>
    <scope>NUCLEOTIDE SEQUENCE [LARGE SCALE GENOMIC DNA]</scope>
    <source>
        <strain evidence="2 3">CL-SP19</strain>
    </source>
</reference>
<evidence type="ECO:0000256" key="1">
    <source>
        <dbReference type="SAM" id="Phobius"/>
    </source>
</evidence>
<gene>
    <name evidence="2" type="ORF">CWI81_09555</name>
</gene>
<dbReference type="EMBL" id="PIQF01000003">
    <property type="protein sequence ID" value="RUO75218.1"/>
    <property type="molecule type" value="Genomic_DNA"/>
</dbReference>
<evidence type="ECO:0000313" key="3">
    <source>
        <dbReference type="Proteomes" id="UP000287908"/>
    </source>
</evidence>
<keyword evidence="1" id="KW-1133">Transmembrane helix</keyword>
<evidence type="ECO:0000313" key="2">
    <source>
        <dbReference type="EMBL" id="RUO75218.1"/>
    </source>
</evidence>
<keyword evidence="3" id="KW-1185">Reference proteome</keyword>
<dbReference type="AlphaFoldDB" id="A0A432ZBA4"/>
<comment type="caution">
    <text evidence="2">The sequence shown here is derived from an EMBL/GenBank/DDBJ whole genome shotgun (WGS) entry which is preliminary data.</text>
</comment>
<dbReference type="Proteomes" id="UP000287908">
    <property type="component" value="Unassembled WGS sequence"/>
</dbReference>
<feature type="transmembrane region" description="Helical" evidence="1">
    <location>
        <begin position="50"/>
        <end position="72"/>
    </location>
</feature>
<proteinExistence type="predicted"/>
<dbReference type="OrthoDB" id="6238886at2"/>
<accession>A0A432ZBA4</accession>
<name>A0A432ZBA4_9GAMM</name>
<protein>
    <submittedName>
        <fullName evidence="2">Uncharacterized protein</fullName>
    </submittedName>
</protein>
<organism evidence="2 3">
    <name type="scientific">Idiomarina seosinensis</name>
    <dbReference type="NCBI Taxonomy" id="281739"/>
    <lineage>
        <taxon>Bacteria</taxon>
        <taxon>Pseudomonadati</taxon>
        <taxon>Pseudomonadota</taxon>
        <taxon>Gammaproteobacteria</taxon>
        <taxon>Alteromonadales</taxon>
        <taxon>Idiomarinaceae</taxon>
        <taxon>Idiomarina</taxon>
    </lineage>
</organism>
<keyword evidence="1" id="KW-0812">Transmembrane</keyword>
<keyword evidence="1" id="KW-0472">Membrane</keyword>